<protein>
    <submittedName>
        <fullName evidence="4">TetR/AcrR family transcriptional regulator</fullName>
    </submittedName>
</protein>
<dbReference type="Gene3D" id="1.10.10.60">
    <property type="entry name" value="Homeodomain-like"/>
    <property type="match status" value="1"/>
</dbReference>
<dbReference type="EMBL" id="JBHUME010000008">
    <property type="protein sequence ID" value="MFD2613279.1"/>
    <property type="molecule type" value="Genomic_DNA"/>
</dbReference>
<keyword evidence="1 2" id="KW-0238">DNA-binding</keyword>
<dbReference type="PROSITE" id="PS50977">
    <property type="entry name" value="HTH_TETR_2"/>
    <property type="match status" value="1"/>
</dbReference>
<comment type="caution">
    <text evidence="4">The sequence shown here is derived from an EMBL/GenBank/DDBJ whole genome shotgun (WGS) entry which is preliminary data.</text>
</comment>
<dbReference type="Gene3D" id="1.10.357.10">
    <property type="entry name" value="Tetracycline Repressor, domain 2"/>
    <property type="match status" value="1"/>
</dbReference>
<proteinExistence type="predicted"/>
<gene>
    <name evidence="4" type="ORF">ACFSUF_12685</name>
</gene>
<feature type="DNA-binding region" description="H-T-H motif" evidence="2">
    <location>
        <begin position="29"/>
        <end position="48"/>
    </location>
</feature>
<dbReference type="InterPro" id="IPR050624">
    <property type="entry name" value="HTH-type_Tx_Regulator"/>
</dbReference>
<evidence type="ECO:0000256" key="2">
    <source>
        <dbReference type="PROSITE-ProRule" id="PRU00335"/>
    </source>
</evidence>
<organism evidence="4 5">
    <name type="scientific">Paenibacillus gansuensis</name>
    <dbReference type="NCBI Taxonomy" id="306542"/>
    <lineage>
        <taxon>Bacteria</taxon>
        <taxon>Bacillati</taxon>
        <taxon>Bacillota</taxon>
        <taxon>Bacilli</taxon>
        <taxon>Bacillales</taxon>
        <taxon>Paenibacillaceae</taxon>
        <taxon>Paenibacillus</taxon>
    </lineage>
</organism>
<dbReference type="PANTHER" id="PTHR43479">
    <property type="entry name" value="ACREF/ENVCD OPERON REPRESSOR-RELATED"/>
    <property type="match status" value="1"/>
</dbReference>
<accession>A0ABW5PFG6</accession>
<dbReference type="InterPro" id="IPR009057">
    <property type="entry name" value="Homeodomain-like_sf"/>
</dbReference>
<evidence type="ECO:0000256" key="1">
    <source>
        <dbReference type="ARBA" id="ARBA00023125"/>
    </source>
</evidence>
<evidence type="ECO:0000259" key="3">
    <source>
        <dbReference type="PROSITE" id="PS50977"/>
    </source>
</evidence>
<dbReference type="PANTHER" id="PTHR43479:SF11">
    <property type="entry name" value="ACREF_ENVCD OPERON REPRESSOR-RELATED"/>
    <property type="match status" value="1"/>
</dbReference>
<dbReference type="Pfam" id="PF00440">
    <property type="entry name" value="TetR_N"/>
    <property type="match status" value="1"/>
</dbReference>
<feature type="domain" description="HTH tetR-type" evidence="3">
    <location>
        <begin position="6"/>
        <end position="66"/>
    </location>
</feature>
<dbReference type="PRINTS" id="PR00455">
    <property type="entry name" value="HTHTETR"/>
</dbReference>
<sequence length="190" mass="22000">MSVPHEEKWNAILDAAYRVFGTKGFYETKMAEIAEEAGIAKGTLYLYFSSKEEMFLAMSRRDFAIFLDGLRTELSGSFTFREKLSCIAKHHMEYFFVRRKYERVFFNSGNNDPGMMDMLTEFLSDYMKIVSDVMEQEGLKKPLYLAKALSGILEAYKMDILFAEGFGKEELQDRVEFTVNLFLNGCRGSY</sequence>
<dbReference type="SUPFAM" id="SSF46689">
    <property type="entry name" value="Homeodomain-like"/>
    <property type="match status" value="1"/>
</dbReference>
<reference evidence="5" key="1">
    <citation type="journal article" date="2019" name="Int. J. Syst. Evol. Microbiol.">
        <title>The Global Catalogue of Microorganisms (GCM) 10K type strain sequencing project: providing services to taxonomists for standard genome sequencing and annotation.</title>
        <authorList>
            <consortium name="The Broad Institute Genomics Platform"/>
            <consortium name="The Broad Institute Genome Sequencing Center for Infectious Disease"/>
            <person name="Wu L."/>
            <person name="Ma J."/>
        </authorList>
    </citation>
    <scope>NUCLEOTIDE SEQUENCE [LARGE SCALE GENOMIC DNA]</scope>
    <source>
        <strain evidence="5">KCTC 3950</strain>
    </source>
</reference>
<keyword evidence="5" id="KW-1185">Reference proteome</keyword>
<name>A0ABW5PFG6_9BACL</name>
<evidence type="ECO:0000313" key="5">
    <source>
        <dbReference type="Proteomes" id="UP001597541"/>
    </source>
</evidence>
<dbReference type="RefSeq" id="WP_377603278.1">
    <property type="nucleotide sequence ID" value="NZ_JBHUME010000008.1"/>
</dbReference>
<dbReference type="InterPro" id="IPR001647">
    <property type="entry name" value="HTH_TetR"/>
</dbReference>
<evidence type="ECO:0000313" key="4">
    <source>
        <dbReference type="EMBL" id="MFD2613279.1"/>
    </source>
</evidence>
<dbReference type="Proteomes" id="UP001597541">
    <property type="component" value="Unassembled WGS sequence"/>
</dbReference>